<feature type="region of interest" description="Disordered" evidence="1">
    <location>
        <begin position="255"/>
        <end position="280"/>
    </location>
</feature>
<comment type="caution">
    <text evidence="2">The sequence shown here is derived from an EMBL/GenBank/DDBJ whole genome shotgun (WGS) entry which is preliminary data.</text>
</comment>
<sequence length="342" mass="40172">MPSLTTENCDVKATLQQEKSLLKKRMNTPMNNSTSIYNKKLNNFSSLLIKENIGITQPASFTQYHNHHHHNHHHNRVRSLSTLDCYTLKNEIVKLNTKSSYCFDNNTYDYSKSTNWKENIQYHKGELVCYNRQYYKVIRDVVSKEGQTPDITYDFYILIISRISKVVSKRVLISKWTPYCRYISKGEQVFYNGKVWTALISQNYEEKKKNNSLYVPESPDHPSQKGLWEIEDYNIDELEIVDDKIEYLEDEYTSIINSDETETEDDADIDSSSTITEGDDSYISDISKELDNMEVSSHTLDNDYMKEIHHKESETSSTNSDNTVNEDEDLIYLQNKKRYIHY</sequence>
<protein>
    <submittedName>
        <fullName evidence="2">Uncharacterized protein</fullName>
    </submittedName>
</protein>
<feature type="compositionally biased region" description="Acidic residues" evidence="1">
    <location>
        <begin position="259"/>
        <end position="269"/>
    </location>
</feature>
<evidence type="ECO:0000313" key="2">
    <source>
        <dbReference type="EMBL" id="ORY77523.1"/>
    </source>
</evidence>
<gene>
    <name evidence="2" type="ORF">LY90DRAFT_501407</name>
</gene>
<name>A0A1Y2F100_9FUNG</name>
<dbReference type="Proteomes" id="UP000193920">
    <property type="component" value="Unassembled WGS sequence"/>
</dbReference>
<reference evidence="2 3" key="1">
    <citation type="submission" date="2016-08" db="EMBL/GenBank/DDBJ databases">
        <title>A Parts List for Fungal Cellulosomes Revealed by Comparative Genomics.</title>
        <authorList>
            <consortium name="DOE Joint Genome Institute"/>
            <person name="Haitjema C.H."/>
            <person name="Gilmore S.P."/>
            <person name="Henske J.K."/>
            <person name="Solomon K.V."/>
            <person name="De Groot R."/>
            <person name="Kuo A."/>
            <person name="Mondo S.J."/>
            <person name="Salamov A.A."/>
            <person name="Labutti K."/>
            <person name="Zhao Z."/>
            <person name="Chiniquy J."/>
            <person name="Barry K."/>
            <person name="Brewer H.M."/>
            <person name="Purvine S.O."/>
            <person name="Wright A.T."/>
            <person name="Boxma B."/>
            <person name="Van Alen T."/>
            <person name="Hackstein J.H."/>
            <person name="Baker S.E."/>
            <person name="Grigoriev I.V."/>
            <person name="O'Malley M.A."/>
        </authorList>
    </citation>
    <scope>NUCLEOTIDE SEQUENCE [LARGE SCALE GENOMIC DNA]</scope>
    <source>
        <strain evidence="2 3">G1</strain>
    </source>
</reference>
<dbReference type="AlphaFoldDB" id="A0A1Y2F100"/>
<keyword evidence="3" id="KW-1185">Reference proteome</keyword>
<dbReference type="Gene3D" id="2.10.10.90">
    <property type="match status" value="1"/>
</dbReference>
<organism evidence="2 3">
    <name type="scientific">Neocallimastix californiae</name>
    <dbReference type="NCBI Taxonomy" id="1754190"/>
    <lineage>
        <taxon>Eukaryota</taxon>
        <taxon>Fungi</taxon>
        <taxon>Fungi incertae sedis</taxon>
        <taxon>Chytridiomycota</taxon>
        <taxon>Chytridiomycota incertae sedis</taxon>
        <taxon>Neocallimastigomycetes</taxon>
        <taxon>Neocallimastigales</taxon>
        <taxon>Neocallimastigaceae</taxon>
        <taxon>Neocallimastix</taxon>
    </lineage>
</organism>
<evidence type="ECO:0000313" key="3">
    <source>
        <dbReference type="Proteomes" id="UP000193920"/>
    </source>
</evidence>
<proteinExistence type="predicted"/>
<evidence type="ECO:0000256" key="1">
    <source>
        <dbReference type="SAM" id="MobiDB-lite"/>
    </source>
</evidence>
<dbReference type="EMBL" id="MCOG01000019">
    <property type="protein sequence ID" value="ORY77523.1"/>
    <property type="molecule type" value="Genomic_DNA"/>
</dbReference>
<accession>A0A1Y2F100</accession>